<dbReference type="EMBL" id="LWBO01000005">
    <property type="protein sequence ID" value="OQP51514.1"/>
    <property type="molecule type" value="Genomic_DNA"/>
</dbReference>
<gene>
    <name evidence="2" type="ORF">A4D02_25695</name>
</gene>
<name>A0ABX3P3G2_9BACT</name>
<protein>
    <submittedName>
        <fullName evidence="2">Uncharacterized protein</fullName>
    </submittedName>
</protein>
<evidence type="ECO:0000313" key="3">
    <source>
        <dbReference type="Proteomes" id="UP000192277"/>
    </source>
</evidence>
<dbReference type="Proteomes" id="UP000192277">
    <property type="component" value="Unassembled WGS sequence"/>
</dbReference>
<sequence>MVLDFIHQSYPAGWFRCMILISEENDPNQKKGRRQTENSCKPQASSKYRRKRKSAGWQMKAKTFPVFGFSL</sequence>
<keyword evidence="3" id="KW-1185">Reference proteome</keyword>
<accession>A0ABX3P3G2</accession>
<comment type="caution">
    <text evidence="2">The sequence shown here is derived from an EMBL/GenBank/DDBJ whole genome shotgun (WGS) entry which is preliminary data.</text>
</comment>
<proteinExistence type="predicted"/>
<feature type="compositionally biased region" description="Polar residues" evidence="1">
    <location>
        <begin position="37"/>
        <end position="46"/>
    </location>
</feature>
<reference evidence="2 3" key="1">
    <citation type="submission" date="2016-04" db="EMBL/GenBank/DDBJ databases">
        <authorList>
            <person name="Chen L."/>
            <person name="Zhuang W."/>
            <person name="Wang G."/>
        </authorList>
    </citation>
    <scope>NUCLEOTIDE SEQUENCE [LARGE SCALE GENOMIC DNA]</scope>
    <source>
        <strain evidence="3">GR20</strain>
    </source>
</reference>
<organism evidence="2 3">
    <name type="scientific">Niastella koreensis</name>
    <dbReference type="NCBI Taxonomy" id="354356"/>
    <lineage>
        <taxon>Bacteria</taxon>
        <taxon>Pseudomonadati</taxon>
        <taxon>Bacteroidota</taxon>
        <taxon>Chitinophagia</taxon>
        <taxon>Chitinophagales</taxon>
        <taxon>Chitinophagaceae</taxon>
        <taxon>Niastella</taxon>
    </lineage>
</organism>
<evidence type="ECO:0000256" key="1">
    <source>
        <dbReference type="SAM" id="MobiDB-lite"/>
    </source>
</evidence>
<evidence type="ECO:0000313" key="2">
    <source>
        <dbReference type="EMBL" id="OQP51514.1"/>
    </source>
</evidence>
<feature type="region of interest" description="Disordered" evidence="1">
    <location>
        <begin position="26"/>
        <end position="54"/>
    </location>
</feature>